<protein>
    <recommendedName>
        <fullName evidence="2">Fatty acid desaturase domain-containing protein</fullName>
    </recommendedName>
</protein>
<evidence type="ECO:0000256" key="1">
    <source>
        <dbReference type="SAM" id="Phobius"/>
    </source>
</evidence>
<feature type="transmembrane region" description="Helical" evidence="1">
    <location>
        <begin position="179"/>
        <end position="200"/>
    </location>
</feature>
<name>A0A6C0I769_9ZZZZ</name>
<feature type="transmembrane region" description="Helical" evidence="1">
    <location>
        <begin position="76"/>
        <end position="96"/>
    </location>
</feature>
<dbReference type="AlphaFoldDB" id="A0A6C0I769"/>
<dbReference type="PANTHER" id="PTHR19353">
    <property type="entry name" value="FATTY ACID DESATURASE 2"/>
    <property type="match status" value="1"/>
</dbReference>
<dbReference type="InterPro" id="IPR012171">
    <property type="entry name" value="Fatty_acid_desaturase"/>
</dbReference>
<feature type="transmembrane region" description="Helical" evidence="1">
    <location>
        <begin position="33"/>
        <end position="55"/>
    </location>
</feature>
<dbReference type="GO" id="GO:0016020">
    <property type="term" value="C:membrane"/>
    <property type="evidence" value="ECO:0007669"/>
    <property type="project" value="TreeGrafter"/>
</dbReference>
<keyword evidence="1" id="KW-0472">Membrane</keyword>
<feature type="domain" description="Fatty acid desaturase" evidence="2">
    <location>
        <begin position="43"/>
        <end position="291"/>
    </location>
</feature>
<dbReference type="EMBL" id="MN740125">
    <property type="protein sequence ID" value="QHT88858.1"/>
    <property type="molecule type" value="Genomic_DNA"/>
</dbReference>
<feature type="transmembrane region" description="Helical" evidence="1">
    <location>
        <begin position="137"/>
        <end position="158"/>
    </location>
</feature>
<dbReference type="GO" id="GO:0016717">
    <property type="term" value="F:oxidoreductase activity, acting on paired donors, with oxidation of a pair of donors resulting in the reduction of molecular oxygen to two molecules of water"/>
    <property type="evidence" value="ECO:0007669"/>
    <property type="project" value="TreeGrafter"/>
</dbReference>
<evidence type="ECO:0000313" key="3">
    <source>
        <dbReference type="EMBL" id="QHT88858.1"/>
    </source>
</evidence>
<keyword evidence="1" id="KW-0812">Transmembrane</keyword>
<accession>A0A6C0I769</accession>
<feature type="transmembrane region" description="Helical" evidence="1">
    <location>
        <begin position="206"/>
        <end position="225"/>
    </location>
</feature>
<evidence type="ECO:0000259" key="2">
    <source>
        <dbReference type="Pfam" id="PF00487"/>
    </source>
</evidence>
<dbReference type="GO" id="GO:0006629">
    <property type="term" value="P:lipid metabolic process"/>
    <property type="evidence" value="ECO:0007669"/>
    <property type="project" value="InterPro"/>
</dbReference>
<dbReference type="PANTHER" id="PTHR19353:SF73">
    <property type="entry name" value="FATTY ACID DESATURASE"/>
    <property type="match status" value="1"/>
</dbReference>
<sequence length="344" mass="41031">MNENDLFTKYKSSYTGALLDLSIHVSILSSSFYLLWLFQDSLLSVLTIPLFGLVLHRNYVVFHDCGHNSYTPNKTVNYILATFYGITTFSSPNWILDHHTHHLTNGNIENEYRFKFNELLYYNVKQYKQFNFFEKRIFTFFHTPIVFFSFFPVLYFCLIQRFIYFIKKLKYKQKISSSLNVIIFNHILNNIGSYYLLLTMYNNNLLFHYLFASYIGFLINFLLFFNQHTFNPAYVVGNKEWTQRNSGLLGSSFIQVPECLKYFTMGIEYHHIHHTNSKIPGYNLQKYHEEVISKSNVYDNIVKLSMNDCYNNLWLVLYDEDKHKYATLKEVNAEINEEKNNKKE</sequence>
<organism evidence="3">
    <name type="scientific">viral metagenome</name>
    <dbReference type="NCBI Taxonomy" id="1070528"/>
    <lineage>
        <taxon>unclassified sequences</taxon>
        <taxon>metagenomes</taxon>
        <taxon>organismal metagenomes</taxon>
    </lineage>
</organism>
<proteinExistence type="predicted"/>
<keyword evidence="1" id="KW-1133">Transmembrane helix</keyword>
<dbReference type="Pfam" id="PF00487">
    <property type="entry name" value="FA_desaturase"/>
    <property type="match status" value="1"/>
</dbReference>
<dbReference type="InterPro" id="IPR005804">
    <property type="entry name" value="FA_desaturase_dom"/>
</dbReference>
<reference evidence="3" key="1">
    <citation type="journal article" date="2020" name="Nature">
        <title>Giant virus diversity and host interactions through global metagenomics.</title>
        <authorList>
            <person name="Schulz F."/>
            <person name="Roux S."/>
            <person name="Paez-Espino D."/>
            <person name="Jungbluth S."/>
            <person name="Walsh D.A."/>
            <person name="Denef V.J."/>
            <person name="McMahon K.D."/>
            <person name="Konstantinidis K.T."/>
            <person name="Eloe-Fadrosh E.A."/>
            <person name="Kyrpides N.C."/>
            <person name="Woyke T."/>
        </authorList>
    </citation>
    <scope>NUCLEOTIDE SEQUENCE</scope>
    <source>
        <strain evidence="3">GVMAG-M-3300023184-51</strain>
    </source>
</reference>